<dbReference type="AlphaFoldDB" id="A0A0E2AL28"/>
<dbReference type="Pfam" id="PF18760">
    <property type="entry name" value="ART-PolyVal"/>
    <property type="match status" value="1"/>
</dbReference>
<feature type="domain" description="Barnase-EndoU-ColicinE5/D-RelE like" evidence="2">
    <location>
        <begin position="410"/>
        <end position="494"/>
    </location>
</feature>
<dbReference type="EMBL" id="AGXN01000023">
    <property type="protein sequence ID" value="EIY90086.1"/>
    <property type="molecule type" value="Genomic_DNA"/>
</dbReference>
<evidence type="ECO:0000259" key="2">
    <source>
        <dbReference type="Pfam" id="PF18814"/>
    </source>
</evidence>
<sequence>MTNQVTYLFFHGMKQISEHLFTTEEQAIIARSKAEGSYMKAPNGQATNLNEKQWAQVRTRAFREWFGDWENNPNEASKVRDANGEPLVVYHGTPISRDQAADRSKFRIADDWEIQTINAPFHTFRGGAYNGLIFTSLTEEKARSIGETRSMSIPDSEDGREQWTTDSYVYDLFVNARQPFDVKNPNAVKDILDALEGQLTAYDFYLGMEVPVSRKEAEKILEGGNSWRVVETPSMQEIIRSRGYDAIHALDEGVQYMAVFAPNQLKASGKYLYSERNTGVFSPGNNDIRFREVHHGVPASFTGYRSMKTETVRNDNIPAVLAALREKLEDTEQEWQDRILDYIAENYPTQTTVSAQTRSPEGLKEREAMKKDKTLRKMKEEAVAALNAADEKVMEAFKKENGDILFREVKEKDGGKSLVGLHNISEEKLLKALKLGGLANPSAAVIDIARQSHEGYGEISLILPSSMIDKRTGRNAGTFSTDAWTPVYPQIERQFSGDGSGRVRDAISRLPQEMQPNVRSAWNSYMDGRDEGSAFAYQFLYERGEAPEFRKIEPLFGEHLRNRISAIDALDDYDERNTALLEVYIEENFGGDQTKFKDYIETRKRVLQDKIQAFPEQKQKGLAYRKAVEKLNDIEERGYEYSSVQDFYDRVKTDIRQAGSVDTYHTLQDALDKINGSEALSRQYAEWRESLAGKYGIKEVLFKGYTPDGIRIYLPHTLENVSGLMKQQGLAAATGWGGSFSKFVAALMKPVGTLDGIRRQKGKLITDHSDLEAFRDKWQEVYFDLGIKLNPGGGTFDDTGLYRVEDIALKPDPGSFAKREYGVELTGEDVRQLKEMVAAIQNECPAMYFETKFERPVYLNEFVAAIVPENVSEDVSKSIRESGLQVFVYKPKDESSRNEAVKLASEIKGVRFRLAGGTGAFTPACTASGQVFLSGDERMAELSRHAASLARKQHIPVSIIHSIGEVDSPKVRALIAGGKDIRGWYDIPSDRICLYLPKARGKEDIERTLLHEGVGHYGLRKLAGRKHMDAFLDDIFAGCGEKVRWEIVRLAGTGKMDIRTATEEYLACMAESGADARVWDKIRLAFRNLLRKLGFSIEVDDRELKGLLAASRENLKRTAATRIPEKIQNPKGELELTPGYAAGSLRSKDGVRDVTPFLKEMKRAGLEPSSLSPEGWKSLFSGKGIALPDGRMLMTVKEPAGYGLKITAPALRSIKTAEMEI</sequence>
<comment type="caution">
    <text evidence="3">The sequence shown here is derived from an EMBL/GenBank/DDBJ whole genome shotgun (WGS) entry which is preliminary data.</text>
</comment>
<gene>
    <name evidence="3" type="ORF">HMPREF1056_04093</name>
</gene>
<dbReference type="Proteomes" id="UP000003879">
    <property type="component" value="Unassembled WGS sequence"/>
</dbReference>
<proteinExistence type="predicted"/>
<evidence type="ECO:0000313" key="4">
    <source>
        <dbReference type="Proteomes" id="UP000003879"/>
    </source>
</evidence>
<dbReference type="Pfam" id="PF18814">
    <property type="entry name" value="PBECR5"/>
    <property type="match status" value="1"/>
</dbReference>
<evidence type="ECO:0000259" key="1">
    <source>
        <dbReference type="Pfam" id="PF18760"/>
    </source>
</evidence>
<reference evidence="3 4" key="1">
    <citation type="submission" date="2012-02" db="EMBL/GenBank/DDBJ databases">
        <title>The Genome Sequence of Bacteroides fragilis CL07T12C05.</title>
        <authorList>
            <consortium name="The Broad Institute Genome Sequencing Platform"/>
            <person name="Earl A."/>
            <person name="Ward D."/>
            <person name="Feldgarden M."/>
            <person name="Gevers D."/>
            <person name="Zitomersky N.L."/>
            <person name="Coyne M.J."/>
            <person name="Comstock L.E."/>
            <person name="Young S.K."/>
            <person name="Zeng Q."/>
            <person name="Gargeya S."/>
            <person name="Fitzgerald M."/>
            <person name="Haas B."/>
            <person name="Abouelleil A."/>
            <person name="Alvarado L."/>
            <person name="Arachchi H.M."/>
            <person name="Berlin A."/>
            <person name="Chapman S.B."/>
            <person name="Gearin G."/>
            <person name="Goldberg J."/>
            <person name="Griggs A."/>
            <person name="Gujja S."/>
            <person name="Hansen M."/>
            <person name="Heiman D."/>
            <person name="Howarth C."/>
            <person name="Larimer J."/>
            <person name="Lui A."/>
            <person name="MacDonald P.J.P."/>
            <person name="McCowen C."/>
            <person name="Montmayeur A."/>
            <person name="Murphy C."/>
            <person name="Neiman D."/>
            <person name="Pearson M."/>
            <person name="Priest M."/>
            <person name="Roberts A."/>
            <person name="Saif S."/>
            <person name="Shea T."/>
            <person name="Sisk P."/>
            <person name="Stolte C."/>
            <person name="Sykes S."/>
            <person name="Wortman J."/>
            <person name="Nusbaum C."/>
            <person name="Birren B."/>
        </authorList>
    </citation>
    <scope>NUCLEOTIDE SEQUENCE [LARGE SCALE GENOMIC DNA]</scope>
    <source>
        <strain evidence="3 4">CL07T12C05</strain>
    </source>
</reference>
<dbReference type="HOGENOM" id="CLU_008610_0_0_10"/>
<dbReference type="InterPro" id="IPR049522">
    <property type="entry name" value="ART-PolyVal_dom"/>
</dbReference>
<evidence type="ECO:0000313" key="3">
    <source>
        <dbReference type="EMBL" id="EIY90086.1"/>
    </source>
</evidence>
<organism evidence="3 4">
    <name type="scientific">Bacteroides fragilis CL07T12C05</name>
    <dbReference type="NCBI Taxonomy" id="997883"/>
    <lineage>
        <taxon>Bacteria</taxon>
        <taxon>Pseudomonadati</taxon>
        <taxon>Bacteroidota</taxon>
        <taxon>Bacteroidia</taxon>
        <taxon>Bacteroidales</taxon>
        <taxon>Bacteroidaceae</taxon>
        <taxon>Bacteroides</taxon>
    </lineage>
</organism>
<accession>A0A0E2AL28</accession>
<dbReference type="InterPro" id="IPR040998">
    <property type="entry name" value="PBECR5"/>
</dbReference>
<protein>
    <submittedName>
        <fullName evidence="3">Uncharacterized protein</fullName>
    </submittedName>
</protein>
<feature type="domain" description="ART-PolyVal-like" evidence="1">
    <location>
        <begin position="81"/>
        <end position="267"/>
    </location>
</feature>
<dbReference type="PATRIC" id="fig|997883.3.peg.4327"/>
<name>A0A0E2AL28_BACFG</name>